<reference evidence="9" key="1">
    <citation type="journal article" date="2020" name="BMC">
        <title>Leishmania infection induces a limited differential gene expression in the sand fly midgut.</title>
        <authorList>
            <person name="Coutinho-Abreu I.V."/>
            <person name="Serafim T.D."/>
            <person name="Meneses C."/>
            <person name="Kamhawi S."/>
            <person name="Oliveira F."/>
            <person name="Valenzuela J.G."/>
        </authorList>
    </citation>
    <scope>NUCLEOTIDE SEQUENCE</scope>
    <source>
        <strain evidence="9">Jacobina</strain>
        <tissue evidence="9">Midgut</tissue>
    </source>
</reference>
<feature type="transmembrane region" description="Helical" evidence="8">
    <location>
        <begin position="366"/>
        <end position="389"/>
    </location>
</feature>
<keyword evidence="5 8" id="KW-0472">Membrane</keyword>
<organism evidence="9">
    <name type="scientific">Lutzomyia longipalpis</name>
    <name type="common">Sand fly</name>
    <dbReference type="NCBI Taxonomy" id="7200"/>
    <lineage>
        <taxon>Eukaryota</taxon>
        <taxon>Metazoa</taxon>
        <taxon>Ecdysozoa</taxon>
        <taxon>Arthropoda</taxon>
        <taxon>Hexapoda</taxon>
        <taxon>Insecta</taxon>
        <taxon>Pterygota</taxon>
        <taxon>Neoptera</taxon>
        <taxon>Endopterygota</taxon>
        <taxon>Diptera</taxon>
        <taxon>Nematocera</taxon>
        <taxon>Psychodoidea</taxon>
        <taxon>Psychodidae</taxon>
        <taxon>Lutzomyia</taxon>
        <taxon>Lutzomyia</taxon>
    </lineage>
</organism>
<name>A0A7G3AN19_LUTLO</name>
<keyword evidence="3 8" id="KW-0812">Transmembrane</keyword>
<proteinExistence type="predicted"/>
<comment type="subcellular location">
    <subcellularLocation>
        <location evidence="1">Cell membrane</location>
        <topology evidence="1">Multi-pass membrane protein</topology>
    </subcellularLocation>
</comment>
<dbReference type="PANTHER" id="PTHR42643">
    <property type="entry name" value="IONOTROPIC RECEPTOR 20A-RELATED"/>
    <property type="match status" value="1"/>
</dbReference>
<dbReference type="InterPro" id="IPR052192">
    <property type="entry name" value="Insect_Ionotropic_Sensory_Rcpt"/>
</dbReference>
<dbReference type="PANTHER" id="PTHR42643:SF30">
    <property type="entry name" value="IONOTROPIC RECEPTOR 40A-RELATED"/>
    <property type="match status" value="1"/>
</dbReference>
<feature type="transmembrane region" description="Helical" evidence="8">
    <location>
        <begin position="704"/>
        <end position="727"/>
    </location>
</feature>
<dbReference type="VEuPathDB" id="VectorBase:LLONM1_007323"/>
<sequence>MEVDALIDINEISSDSTKQITPCILKLCEKYFRSKKKTQGSLAIVNLTPDASPFQRNVLASLNEDERHELAVMVKDARKKHWNASHVTEKAKNYFMLIKDSSELAQTIKQLHALPTWNPLAQVVVYITEEMTSTDLEVQVRNILGELHTCGVLNVNIMSRMYKTNIIQVVTWFPYEGKNCADKIINIRTIDECEYVLDENPPKEMRGSMDEALNETSEEEENFSSNKAFKFVWKNYYKDWVKIPDTYNGCPLRISSGNWLPYTVYETDEGFTKGTEVFMVHTMTERMNMKPIYTLMNITKMNYFGSKDNALLFYSDILEGISDVMIGGLTENSISRKMLSSSIPYFQDDITFCVGKAPLAPNWTNVFAIFSFWIWLFNIFLLYVTGYILRAFSRRDTAETGNMVWALLQSLAVTLYNYGLYNPRRFYIRFYMFCLMIYGMHFYTAYSSFLITVLTRPRYEMQVSSLPTAVAEQYHFVGSENSLNYFSKDDAQSTYVRRMFTICPDIDVCLEHVKRDSQLGVAVSRQHARNSPLIDENDMFCFSHAHNIYSYSVSMLAKRDYHLLPKINDIIRTILESGLLYKWQKDSEVSKVYVADASENAEGGIVLSLSHVQGAFIVLGFGLILSAVSFAVEWIIFLTIQKNRPGATFLKRHIERMLISDVMIGGLTENSISRKMLSSSIPYFQDDITFCVGKAPLAPNWTNVFAIFSFWIWLFNIFLLYVTGYILRAFSRRDTAETGNMVWALLQSLAVTLYNYGLYNPRRFYIRFYMFCLMIYGMHFYTAYSSFLITVLTRPRYEMQVSSLPTAVAEQYHFVGSENSLNYFSKDDAQSTYVRRMFTICPDIDVCLEHVKRDSQLGVAVSRQHARNSPLIDENDMFCFSHAHNIYSYSVSMLAKRDYHLLPKINDIIRTILESGLLYKWQKDSEVSKVYVADASENAEGGIVLSLSHVQGAFIVLGFGLILSAVSFAVEWIIFLTIQKNRPGATFLKRHIERMLCFD</sequence>
<protein>
    <submittedName>
        <fullName evidence="9">Putative ionotropic receptor 87a</fullName>
    </submittedName>
</protein>
<keyword evidence="7" id="KW-0325">Glycoprotein</keyword>
<feature type="transmembrane region" description="Helical" evidence="8">
    <location>
        <begin position="739"/>
        <end position="756"/>
    </location>
</feature>
<evidence type="ECO:0000256" key="8">
    <source>
        <dbReference type="SAM" id="Phobius"/>
    </source>
</evidence>
<evidence type="ECO:0000256" key="2">
    <source>
        <dbReference type="ARBA" id="ARBA00022475"/>
    </source>
</evidence>
<evidence type="ECO:0000256" key="1">
    <source>
        <dbReference type="ARBA" id="ARBA00004651"/>
    </source>
</evidence>
<dbReference type="EMBL" id="GITU01004956">
    <property type="protein sequence ID" value="MBC1173659.1"/>
    <property type="molecule type" value="Transcribed_RNA"/>
</dbReference>
<feature type="transmembrane region" description="Helical" evidence="8">
    <location>
        <begin position="768"/>
        <end position="792"/>
    </location>
</feature>
<dbReference type="GO" id="GO:0005886">
    <property type="term" value="C:plasma membrane"/>
    <property type="evidence" value="ECO:0007669"/>
    <property type="project" value="UniProtKB-SubCell"/>
</dbReference>
<keyword evidence="6 9" id="KW-0675">Receptor</keyword>
<accession>A0A7G3AN19</accession>
<evidence type="ECO:0000256" key="6">
    <source>
        <dbReference type="ARBA" id="ARBA00023170"/>
    </source>
</evidence>
<feature type="transmembrane region" description="Helical" evidence="8">
    <location>
        <begin position="401"/>
        <end position="418"/>
    </location>
</feature>
<feature type="transmembrane region" description="Helical" evidence="8">
    <location>
        <begin position="615"/>
        <end position="640"/>
    </location>
</feature>
<feature type="transmembrane region" description="Helical" evidence="8">
    <location>
        <begin position="953"/>
        <end position="978"/>
    </location>
</feature>
<dbReference type="SUPFAM" id="SSF53850">
    <property type="entry name" value="Periplasmic binding protein-like II"/>
    <property type="match status" value="1"/>
</dbReference>
<evidence type="ECO:0000256" key="3">
    <source>
        <dbReference type="ARBA" id="ARBA00022692"/>
    </source>
</evidence>
<evidence type="ECO:0000313" key="9">
    <source>
        <dbReference type="EMBL" id="MBC1173659.1"/>
    </source>
</evidence>
<keyword evidence="4 8" id="KW-1133">Transmembrane helix</keyword>
<evidence type="ECO:0000256" key="4">
    <source>
        <dbReference type="ARBA" id="ARBA00022989"/>
    </source>
</evidence>
<evidence type="ECO:0000256" key="7">
    <source>
        <dbReference type="ARBA" id="ARBA00023180"/>
    </source>
</evidence>
<feature type="transmembrane region" description="Helical" evidence="8">
    <location>
        <begin position="430"/>
        <end position="454"/>
    </location>
</feature>
<keyword evidence="2" id="KW-1003">Cell membrane</keyword>
<evidence type="ECO:0000256" key="5">
    <source>
        <dbReference type="ARBA" id="ARBA00023136"/>
    </source>
</evidence>
<dbReference type="AlphaFoldDB" id="A0A7G3AN19"/>